<protein>
    <recommendedName>
        <fullName evidence="3">SCO4226 family nickel-binding protein</fullName>
    </recommendedName>
</protein>
<dbReference type="EMBL" id="JAGIOE010000001">
    <property type="protein sequence ID" value="MBP2372134.1"/>
    <property type="molecule type" value="Genomic_DNA"/>
</dbReference>
<gene>
    <name evidence="1" type="ORF">JOF46_000046</name>
</gene>
<dbReference type="Proteomes" id="UP000766570">
    <property type="component" value="Unassembled WGS sequence"/>
</dbReference>
<keyword evidence="2" id="KW-1185">Reference proteome</keyword>
<dbReference type="InterPro" id="IPR025336">
    <property type="entry name" value="SCO4226-like"/>
</dbReference>
<evidence type="ECO:0000313" key="2">
    <source>
        <dbReference type="Proteomes" id="UP000766570"/>
    </source>
</evidence>
<organism evidence="1 2">
    <name type="scientific">Paeniglutamicibacter psychrophenolicus</name>
    <dbReference type="NCBI Taxonomy" id="257454"/>
    <lineage>
        <taxon>Bacteria</taxon>
        <taxon>Bacillati</taxon>
        <taxon>Actinomycetota</taxon>
        <taxon>Actinomycetes</taxon>
        <taxon>Micrococcales</taxon>
        <taxon>Micrococcaceae</taxon>
        <taxon>Paeniglutamicibacter</taxon>
    </lineage>
</organism>
<comment type="caution">
    <text evidence="1">The sequence shown here is derived from an EMBL/GenBank/DDBJ whole genome shotgun (WGS) entry which is preliminary data.</text>
</comment>
<sequence>MAEFMDVHNHMQGLSAADLKAAHEADLALQGEEGVEFKRAWADPVSGKIFCLSEGPSAEAVQRVHERAGHLADEIYEVPLVV</sequence>
<proteinExistence type="predicted"/>
<dbReference type="NCBIfam" id="NF033706">
    <property type="entry name" value="Ni_bind_SCO4226"/>
    <property type="match status" value="1"/>
</dbReference>
<dbReference type="InterPro" id="IPR042557">
    <property type="entry name" value="SCO4226"/>
</dbReference>
<name>A0ABS4W7F4_9MICC</name>
<reference evidence="1 2" key="1">
    <citation type="submission" date="2021-03" db="EMBL/GenBank/DDBJ databases">
        <title>Sequencing the genomes of 1000 actinobacteria strains.</title>
        <authorList>
            <person name="Klenk H.-P."/>
        </authorList>
    </citation>
    <scope>NUCLEOTIDE SEQUENCE [LARGE SCALE GENOMIC DNA]</scope>
    <source>
        <strain evidence="1 2">DSM 15454</strain>
    </source>
</reference>
<dbReference type="Pfam" id="PF14026">
    <property type="entry name" value="SCO4226-like"/>
    <property type="match status" value="1"/>
</dbReference>
<dbReference type="RefSeq" id="WP_209905489.1">
    <property type="nucleotide sequence ID" value="NZ_BAAAMI010000009.1"/>
</dbReference>
<dbReference type="Gene3D" id="3.30.70.3090">
    <property type="entry name" value="ORF SCO4226, nickel-binding ferredoxin-like monomer"/>
    <property type="match status" value="1"/>
</dbReference>
<accession>A0ABS4W7F4</accession>
<evidence type="ECO:0008006" key="3">
    <source>
        <dbReference type="Google" id="ProtNLM"/>
    </source>
</evidence>
<evidence type="ECO:0000313" key="1">
    <source>
        <dbReference type="EMBL" id="MBP2372134.1"/>
    </source>
</evidence>